<keyword evidence="3" id="KW-1185">Reference proteome</keyword>
<dbReference type="AlphaFoldDB" id="A0A8H3IPF5"/>
<reference evidence="2" key="1">
    <citation type="submission" date="2021-03" db="EMBL/GenBank/DDBJ databases">
        <authorList>
            <person name="Tagirdzhanova G."/>
        </authorList>
    </citation>
    <scope>NUCLEOTIDE SEQUENCE</scope>
</reference>
<protein>
    <submittedName>
        <fullName evidence="2">Uncharacterized protein</fullName>
    </submittedName>
</protein>
<name>A0A8H3IPF5_9LECA</name>
<feature type="region of interest" description="Disordered" evidence="1">
    <location>
        <begin position="1"/>
        <end position="21"/>
    </location>
</feature>
<evidence type="ECO:0000313" key="2">
    <source>
        <dbReference type="EMBL" id="CAF9921129.1"/>
    </source>
</evidence>
<accession>A0A8H3IPF5</accession>
<gene>
    <name evidence="2" type="ORF">HETSPECPRED_004444</name>
</gene>
<dbReference type="Proteomes" id="UP000664521">
    <property type="component" value="Unassembled WGS sequence"/>
</dbReference>
<dbReference type="EMBL" id="CAJPDS010000027">
    <property type="protein sequence ID" value="CAF9921129.1"/>
    <property type="molecule type" value="Genomic_DNA"/>
</dbReference>
<sequence length="139" mass="15027">MKKPEIANSSMNVNALPNLRDQKIEGETANCETEDTSKALIVKSVKAKEQDEADEEIVPWRATTREYAVAQATEKLASLFYISAGQSHTQEIKVGRMVATQTTPCGQAMSATNKDSKLIAVGLKNATWVAATVQSTPIS</sequence>
<evidence type="ECO:0000313" key="3">
    <source>
        <dbReference type="Proteomes" id="UP000664521"/>
    </source>
</evidence>
<organism evidence="2 3">
    <name type="scientific">Heterodermia speciosa</name>
    <dbReference type="NCBI Taxonomy" id="116794"/>
    <lineage>
        <taxon>Eukaryota</taxon>
        <taxon>Fungi</taxon>
        <taxon>Dikarya</taxon>
        <taxon>Ascomycota</taxon>
        <taxon>Pezizomycotina</taxon>
        <taxon>Lecanoromycetes</taxon>
        <taxon>OSLEUM clade</taxon>
        <taxon>Lecanoromycetidae</taxon>
        <taxon>Caliciales</taxon>
        <taxon>Physciaceae</taxon>
        <taxon>Heterodermia</taxon>
    </lineage>
</organism>
<evidence type="ECO:0000256" key="1">
    <source>
        <dbReference type="SAM" id="MobiDB-lite"/>
    </source>
</evidence>
<comment type="caution">
    <text evidence="2">The sequence shown here is derived from an EMBL/GenBank/DDBJ whole genome shotgun (WGS) entry which is preliminary data.</text>
</comment>
<proteinExistence type="predicted"/>